<keyword evidence="3" id="KW-1185">Reference proteome</keyword>
<dbReference type="AlphaFoldDB" id="A0A6A6RIT9"/>
<organism evidence="2 3">
    <name type="scientific">Lophium mytilinum</name>
    <dbReference type="NCBI Taxonomy" id="390894"/>
    <lineage>
        <taxon>Eukaryota</taxon>
        <taxon>Fungi</taxon>
        <taxon>Dikarya</taxon>
        <taxon>Ascomycota</taxon>
        <taxon>Pezizomycotina</taxon>
        <taxon>Dothideomycetes</taxon>
        <taxon>Pleosporomycetidae</taxon>
        <taxon>Mytilinidiales</taxon>
        <taxon>Mytilinidiaceae</taxon>
        <taxon>Lophium</taxon>
    </lineage>
</organism>
<accession>A0A6A6RIT9</accession>
<reference evidence="2" key="1">
    <citation type="journal article" date="2020" name="Stud. Mycol.">
        <title>101 Dothideomycetes genomes: a test case for predicting lifestyles and emergence of pathogens.</title>
        <authorList>
            <person name="Haridas S."/>
            <person name="Albert R."/>
            <person name="Binder M."/>
            <person name="Bloem J."/>
            <person name="Labutti K."/>
            <person name="Salamov A."/>
            <person name="Andreopoulos B."/>
            <person name="Baker S."/>
            <person name="Barry K."/>
            <person name="Bills G."/>
            <person name="Bluhm B."/>
            <person name="Cannon C."/>
            <person name="Castanera R."/>
            <person name="Culley D."/>
            <person name="Daum C."/>
            <person name="Ezra D."/>
            <person name="Gonzalez J."/>
            <person name="Henrissat B."/>
            <person name="Kuo A."/>
            <person name="Liang C."/>
            <person name="Lipzen A."/>
            <person name="Lutzoni F."/>
            <person name="Magnuson J."/>
            <person name="Mondo S."/>
            <person name="Nolan M."/>
            <person name="Ohm R."/>
            <person name="Pangilinan J."/>
            <person name="Park H.-J."/>
            <person name="Ramirez L."/>
            <person name="Alfaro M."/>
            <person name="Sun H."/>
            <person name="Tritt A."/>
            <person name="Yoshinaga Y."/>
            <person name="Zwiers L.-H."/>
            <person name="Turgeon B."/>
            <person name="Goodwin S."/>
            <person name="Spatafora J."/>
            <person name="Crous P."/>
            <person name="Grigoriev I."/>
        </authorList>
    </citation>
    <scope>NUCLEOTIDE SEQUENCE</scope>
    <source>
        <strain evidence="2">CBS 269.34</strain>
    </source>
</reference>
<gene>
    <name evidence="2" type="ORF">BU16DRAFT_521976</name>
</gene>
<dbReference type="EMBL" id="MU004181">
    <property type="protein sequence ID" value="KAF2503387.1"/>
    <property type="molecule type" value="Genomic_DNA"/>
</dbReference>
<sequence length="175" mass="19876">MIGGASISSRDLLAPLSTPPDISENLYYTKPRIRDVIRMAHNRADPTLPLDALRFLFFLALDPRSSFHPDAFVTRFTRAALLVYVIPARPLRRIENQFLAAVREAEEGDGFEARERYIRTWKADEDGIYHEQRGDEKEVAECLEEVAEVLERAEARDDLEGGETGEPGEGEDEDR</sequence>
<evidence type="ECO:0000313" key="2">
    <source>
        <dbReference type="EMBL" id="KAF2503387.1"/>
    </source>
</evidence>
<protein>
    <submittedName>
        <fullName evidence="2">Uncharacterized protein</fullName>
    </submittedName>
</protein>
<proteinExistence type="predicted"/>
<evidence type="ECO:0000256" key="1">
    <source>
        <dbReference type="SAM" id="MobiDB-lite"/>
    </source>
</evidence>
<dbReference type="Proteomes" id="UP000799750">
    <property type="component" value="Unassembled WGS sequence"/>
</dbReference>
<feature type="region of interest" description="Disordered" evidence="1">
    <location>
        <begin position="152"/>
        <end position="175"/>
    </location>
</feature>
<evidence type="ECO:0000313" key="3">
    <source>
        <dbReference type="Proteomes" id="UP000799750"/>
    </source>
</evidence>
<feature type="compositionally biased region" description="Acidic residues" evidence="1">
    <location>
        <begin position="160"/>
        <end position="175"/>
    </location>
</feature>
<name>A0A6A6RIT9_9PEZI</name>